<dbReference type="InterPro" id="IPR041577">
    <property type="entry name" value="RT_RNaseH_2"/>
</dbReference>
<protein>
    <submittedName>
        <fullName evidence="2">Putative gag/polymerase/env polyprotein</fullName>
    </submittedName>
</protein>
<dbReference type="STRING" id="1890364.A0A2P6MME5"/>
<comment type="caution">
    <text evidence="2">The sequence shown here is derived from an EMBL/GenBank/DDBJ whole genome shotgun (WGS) entry which is preliminary data.</text>
</comment>
<dbReference type="Gene3D" id="3.10.20.370">
    <property type="match status" value="1"/>
</dbReference>
<dbReference type="InterPro" id="IPR043128">
    <property type="entry name" value="Rev_trsase/Diguanyl_cyclase"/>
</dbReference>
<dbReference type="AlphaFoldDB" id="A0A2P6MME5"/>
<dbReference type="Proteomes" id="UP000241769">
    <property type="component" value="Unassembled WGS sequence"/>
</dbReference>
<evidence type="ECO:0000259" key="1">
    <source>
        <dbReference type="Pfam" id="PF17919"/>
    </source>
</evidence>
<evidence type="ECO:0000313" key="2">
    <source>
        <dbReference type="EMBL" id="PRP72872.1"/>
    </source>
</evidence>
<evidence type="ECO:0000313" key="3">
    <source>
        <dbReference type="Proteomes" id="UP000241769"/>
    </source>
</evidence>
<dbReference type="EMBL" id="MDYQ01000779">
    <property type="protein sequence ID" value="PRP72872.1"/>
    <property type="molecule type" value="Genomic_DNA"/>
</dbReference>
<dbReference type="FunFam" id="3.10.20.370:FF:000001">
    <property type="entry name" value="Retrovirus-related Pol polyprotein from transposon 17.6-like protein"/>
    <property type="match status" value="1"/>
</dbReference>
<keyword evidence="3" id="KW-1185">Reference proteome</keyword>
<dbReference type="OrthoDB" id="2286407at2759"/>
<feature type="domain" description="Reverse transcriptase/retrotransposon-derived protein RNase H-like" evidence="1">
    <location>
        <begin position="31"/>
        <end position="124"/>
    </location>
</feature>
<dbReference type="InterPro" id="IPR043502">
    <property type="entry name" value="DNA/RNA_pol_sf"/>
</dbReference>
<dbReference type="PANTHER" id="PTHR34072:SF52">
    <property type="entry name" value="RIBONUCLEASE H"/>
    <property type="match status" value="1"/>
</dbReference>
<dbReference type="InParanoid" id="A0A2P6MME5"/>
<dbReference type="SUPFAM" id="SSF56672">
    <property type="entry name" value="DNA/RNA polymerases"/>
    <property type="match status" value="1"/>
</dbReference>
<dbReference type="PANTHER" id="PTHR34072">
    <property type="entry name" value="ENZYMATIC POLYPROTEIN-RELATED"/>
    <property type="match status" value="1"/>
</dbReference>
<proteinExistence type="predicted"/>
<sequence length="151" mass="17769">MVYIQWDFILDYSLIVSPLTGLTKKGVEFVWSVDCEKAFVELKRQFKTADICRHFNQQLPIILETDASDFAISGILLQEHRDGVHPVGFYSRKLRTEELNYDTHDKELLAIVESFKAWRHFTMETLTPVKVLSDHNNLKYFMTSKNLNRRQ</sequence>
<reference evidence="2 3" key="1">
    <citation type="journal article" date="2018" name="Genome Biol. Evol.">
        <title>Multiple Roots of Fruiting Body Formation in Amoebozoa.</title>
        <authorList>
            <person name="Hillmann F."/>
            <person name="Forbes G."/>
            <person name="Novohradska S."/>
            <person name="Ferling I."/>
            <person name="Riege K."/>
            <person name="Groth M."/>
            <person name="Westermann M."/>
            <person name="Marz M."/>
            <person name="Spaller T."/>
            <person name="Winckler T."/>
            <person name="Schaap P."/>
            <person name="Glockner G."/>
        </authorList>
    </citation>
    <scope>NUCLEOTIDE SEQUENCE [LARGE SCALE GENOMIC DNA]</scope>
    <source>
        <strain evidence="2 3">Jena</strain>
    </source>
</reference>
<dbReference type="CDD" id="cd09274">
    <property type="entry name" value="RNase_HI_RT_Ty3"/>
    <property type="match status" value="1"/>
</dbReference>
<accession>A0A2P6MME5</accession>
<dbReference type="Gene3D" id="3.30.70.270">
    <property type="match status" value="1"/>
</dbReference>
<organism evidence="2 3">
    <name type="scientific">Planoprotostelium fungivorum</name>
    <dbReference type="NCBI Taxonomy" id="1890364"/>
    <lineage>
        <taxon>Eukaryota</taxon>
        <taxon>Amoebozoa</taxon>
        <taxon>Evosea</taxon>
        <taxon>Variosea</taxon>
        <taxon>Cavosteliida</taxon>
        <taxon>Cavosteliaceae</taxon>
        <taxon>Planoprotostelium</taxon>
    </lineage>
</organism>
<name>A0A2P6MME5_9EUKA</name>
<gene>
    <name evidence="2" type="ORF">PROFUN_17033</name>
</gene>
<feature type="non-terminal residue" evidence="2">
    <location>
        <position position="151"/>
    </location>
</feature>
<dbReference type="Pfam" id="PF17919">
    <property type="entry name" value="RT_RNaseH_2"/>
    <property type="match status" value="1"/>
</dbReference>